<dbReference type="GO" id="GO:0005737">
    <property type="term" value="C:cytoplasm"/>
    <property type="evidence" value="ECO:0007669"/>
    <property type="project" value="UniProtKB-SubCell"/>
</dbReference>
<evidence type="ECO:0000256" key="6">
    <source>
        <dbReference type="ARBA" id="ARBA00022705"/>
    </source>
</evidence>
<evidence type="ECO:0000313" key="9">
    <source>
        <dbReference type="EMBL" id="QJA70422.1"/>
    </source>
</evidence>
<dbReference type="CDD" id="cd00140">
    <property type="entry name" value="beta_clamp"/>
    <property type="match status" value="1"/>
</dbReference>
<reference evidence="9" key="1">
    <citation type="submission" date="2020-03" db="EMBL/GenBank/DDBJ databases">
        <title>The deep terrestrial virosphere.</title>
        <authorList>
            <person name="Holmfeldt K."/>
            <person name="Nilsson E."/>
            <person name="Simone D."/>
            <person name="Lopez-Fernandez M."/>
            <person name="Wu X."/>
            <person name="de Brujin I."/>
            <person name="Lundin D."/>
            <person name="Andersson A."/>
            <person name="Bertilsson S."/>
            <person name="Dopson M."/>
        </authorList>
    </citation>
    <scope>NUCLEOTIDE SEQUENCE</scope>
    <source>
        <strain evidence="9">MM415A03749</strain>
    </source>
</reference>
<dbReference type="PANTHER" id="PTHR30478">
    <property type="entry name" value="DNA POLYMERASE III SUBUNIT BETA"/>
    <property type="match status" value="1"/>
</dbReference>
<dbReference type="EMBL" id="MT141791">
    <property type="protein sequence ID" value="QJA70422.1"/>
    <property type="molecule type" value="Genomic_DNA"/>
</dbReference>
<keyword evidence="4" id="KW-0808">Transferase</keyword>
<name>A0A6M3JN28_9ZZZZ</name>
<dbReference type="GO" id="GO:0009360">
    <property type="term" value="C:DNA polymerase III complex"/>
    <property type="evidence" value="ECO:0007669"/>
    <property type="project" value="InterPro"/>
</dbReference>
<keyword evidence="5" id="KW-0548">Nucleotidyltransferase</keyword>
<protein>
    <submittedName>
        <fullName evidence="9">Putative DNA polymerase</fullName>
    </submittedName>
</protein>
<comment type="subcellular location">
    <subcellularLocation>
        <location evidence="1">Cytoplasm</location>
    </subcellularLocation>
</comment>
<keyword evidence="6" id="KW-0235">DNA replication</keyword>
<dbReference type="SMART" id="SM00480">
    <property type="entry name" value="POL3Bc"/>
    <property type="match status" value="1"/>
</dbReference>
<organism evidence="9">
    <name type="scientific">viral metagenome</name>
    <dbReference type="NCBI Taxonomy" id="1070528"/>
    <lineage>
        <taxon>unclassified sequences</taxon>
        <taxon>metagenomes</taxon>
        <taxon>organismal metagenomes</taxon>
    </lineage>
</organism>
<dbReference type="PANTHER" id="PTHR30478:SF0">
    <property type="entry name" value="BETA SLIDING CLAMP"/>
    <property type="match status" value="1"/>
</dbReference>
<evidence type="ECO:0000256" key="7">
    <source>
        <dbReference type="ARBA" id="ARBA00022932"/>
    </source>
</evidence>
<dbReference type="InterPro" id="IPR001001">
    <property type="entry name" value="DNA_polIII_beta"/>
</dbReference>
<evidence type="ECO:0000256" key="4">
    <source>
        <dbReference type="ARBA" id="ARBA00022679"/>
    </source>
</evidence>
<accession>A0A6M3JN28</accession>
<keyword evidence="3" id="KW-0963">Cytoplasm</keyword>
<dbReference type="Gene3D" id="3.10.150.10">
    <property type="entry name" value="DNA Polymerase III, subunit A, domain 2"/>
    <property type="match status" value="2"/>
</dbReference>
<evidence type="ECO:0000256" key="3">
    <source>
        <dbReference type="ARBA" id="ARBA00022490"/>
    </source>
</evidence>
<keyword evidence="8" id="KW-0238">DNA-binding</keyword>
<dbReference type="SUPFAM" id="SSF55979">
    <property type="entry name" value="DNA clamp"/>
    <property type="match status" value="1"/>
</dbReference>
<evidence type="ECO:0000256" key="8">
    <source>
        <dbReference type="ARBA" id="ARBA00023125"/>
    </source>
</evidence>
<dbReference type="GO" id="GO:0003677">
    <property type="term" value="F:DNA binding"/>
    <property type="evidence" value="ECO:0007669"/>
    <property type="project" value="UniProtKB-KW"/>
</dbReference>
<keyword evidence="7" id="KW-0239">DNA-directed DNA polymerase</keyword>
<dbReference type="Gene3D" id="3.70.10.10">
    <property type="match status" value="1"/>
</dbReference>
<proteinExistence type="inferred from homology"/>
<evidence type="ECO:0000256" key="1">
    <source>
        <dbReference type="ARBA" id="ARBA00004496"/>
    </source>
</evidence>
<dbReference type="GO" id="GO:0003887">
    <property type="term" value="F:DNA-directed DNA polymerase activity"/>
    <property type="evidence" value="ECO:0007669"/>
    <property type="project" value="UniProtKB-KW"/>
</dbReference>
<evidence type="ECO:0000256" key="2">
    <source>
        <dbReference type="ARBA" id="ARBA00010752"/>
    </source>
</evidence>
<dbReference type="GO" id="GO:0006271">
    <property type="term" value="P:DNA strand elongation involved in DNA replication"/>
    <property type="evidence" value="ECO:0007669"/>
    <property type="project" value="TreeGrafter"/>
</dbReference>
<comment type="similarity">
    <text evidence="2">Belongs to the beta sliding clamp family.</text>
</comment>
<sequence length="417" mass="45985">MKINRAQLLRALSMAVKIAPKGGNIPVLCGVCLDGQRQMVTATDLDVYLEYPVEITDFEHTVTENPPEDDWLEGLTKAQLVDLCEYAGVEVDKNAKVAGIRDTLTIAANEAATKNVAEVFCLPAKRCKEIVDSCKEETIEITRNDVSENFLERQMVRIGENFRDLAILPADEFPIFVHPDTEEDGAGTTIISRENLLQVLPATAKEESGFRLSVVYFNHEHGEAVATDGHRIHIVKAEVAEKTWSLQAYIAKILVGFIGKEDSLSFKVGERYVVTKIDGATLSIRPPEGKFPDYRTVINDPEQTITVKKSDALPALKQAAILTDATYGGIRVSFNGHVDVSVINPERGTYEKQAAIACRGKVDPTVEVGMRLKYVLDCIGTAPKDDTEIEIGVTDNSRGVHFKHGTDFHGMVMPMRL</sequence>
<dbReference type="InterPro" id="IPR046938">
    <property type="entry name" value="DNA_clamp_sf"/>
</dbReference>
<gene>
    <name evidence="9" type="ORF">MM415A03749_0006</name>
</gene>
<evidence type="ECO:0000256" key="5">
    <source>
        <dbReference type="ARBA" id="ARBA00022695"/>
    </source>
</evidence>
<dbReference type="AlphaFoldDB" id="A0A6M3JN28"/>